<evidence type="ECO:0000313" key="6">
    <source>
        <dbReference type="EMBL" id="CAD8385894.1"/>
    </source>
</evidence>
<dbReference type="GO" id="GO:0006631">
    <property type="term" value="P:fatty acid metabolic process"/>
    <property type="evidence" value="ECO:0007669"/>
    <property type="project" value="TreeGrafter"/>
</dbReference>
<sequence>MGPPPSSRSHEGTFKAGRAVPDPDGQSVMTMGRALSAVAGWKGEDIAITTTGPQLPMSHVSFRELEQRSDRMARAYASFKVEGNDFVAIMLPTGVEFVVVSFACWKLGATPSNVGSRLTFREREEIVRLATPSLVAGVPSFKDPQMRIHEGTRCLPEGFEPGPDMLAEPLPDRVASSWLVATSGGSTGRPKLIALAEPSLVTMRDLSDCGKPVMLGGFSTLGGGVAEGVDLVPAPLSHNAPFHCAMHGVLSASHQVLLTKFDAERALQLVEECRCTFAYLVPTMMKRIWDLPIRVREKYNVSSLHGVFHMAAPCPRWLKEVWCHWLGPEIIWELYGPTEAIAWTLINGVEWMSRPKLDGLNLVGKAKVGELRILHPETRAELPPRNMGEVWMRHHERRITYCYYGATSVRDADGWETVGDMGAIDEDGYLHLGDRRKDMVLVGGANIYPAEIEAVLEEHPAVKSAVVVGLPDADLGQALHGVLFTGGDTATSEELQLFLKERLESKKVPRQFTWAEDHLRGDDGKCRRAEVASWVLSRIEAHKVPPTSKL</sequence>
<dbReference type="Pfam" id="PF13193">
    <property type="entry name" value="AMP-binding_C"/>
    <property type="match status" value="1"/>
</dbReference>
<accession>A0A7S0FYH8</accession>
<dbReference type="PANTHER" id="PTHR43201:SF5">
    <property type="entry name" value="MEDIUM-CHAIN ACYL-COA LIGASE ACSF2, MITOCHONDRIAL"/>
    <property type="match status" value="1"/>
</dbReference>
<gene>
    <name evidence="6" type="ORF">PBAH0796_LOCUS29582</name>
</gene>
<dbReference type="InterPro" id="IPR042099">
    <property type="entry name" value="ANL_N_sf"/>
</dbReference>
<dbReference type="GO" id="GO:0031956">
    <property type="term" value="F:medium-chain fatty acid-CoA ligase activity"/>
    <property type="evidence" value="ECO:0007669"/>
    <property type="project" value="TreeGrafter"/>
</dbReference>
<evidence type="ECO:0008006" key="7">
    <source>
        <dbReference type="Google" id="ProtNLM"/>
    </source>
</evidence>
<dbReference type="Gene3D" id="3.30.300.30">
    <property type="match status" value="1"/>
</dbReference>
<dbReference type="PANTHER" id="PTHR43201">
    <property type="entry name" value="ACYL-COA SYNTHETASE"/>
    <property type="match status" value="1"/>
</dbReference>
<dbReference type="InterPro" id="IPR025110">
    <property type="entry name" value="AMP-bd_C"/>
</dbReference>
<proteinExistence type="inferred from homology"/>
<evidence type="ECO:0000259" key="5">
    <source>
        <dbReference type="Pfam" id="PF13193"/>
    </source>
</evidence>
<feature type="domain" description="AMP-binding enzyme C-terminal" evidence="5">
    <location>
        <begin position="451"/>
        <end position="515"/>
    </location>
</feature>
<dbReference type="InterPro" id="IPR000873">
    <property type="entry name" value="AMP-dep_synth/lig_dom"/>
</dbReference>
<keyword evidence="2" id="KW-0436">Ligase</keyword>
<evidence type="ECO:0000256" key="1">
    <source>
        <dbReference type="ARBA" id="ARBA00006432"/>
    </source>
</evidence>
<name>A0A7S0FYH8_9DINO</name>
<dbReference type="InterPro" id="IPR045851">
    <property type="entry name" value="AMP-bd_C_sf"/>
</dbReference>
<reference evidence="6" key="1">
    <citation type="submission" date="2021-01" db="EMBL/GenBank/DDBJ databases">
        <authorList>
            <person name="Corre E."/>
            <person name="Pelletier E."/>
            <person name="Niang G."/>
            <person name="Scheremetjew M."/>
            <person name="Finn R."/>
            <person name="Kale V."/>
            <person name="Holt S."/>
            <person name="Cochrane G."/>
            <person name="Meng A."/>
            <person name="Brown T."/>
            <person name="Cohen L."/>
        </authorList>
    </citation>
    <scope>NUCLEOTIDE SEQUENCE</scope>
    <source>
        <strain evidence="6">Pbaha01</strain>
    </source>
</reference>
<feature type="domain" description="AMP-dependent synthetase/ligase" evidence="4">
    <location>
        <begin position="58"/>
        <end position="395"/>
    </location>
</feature>
<dbReference type="Gene3D" id="3.40.50.12780">
    <property type="entry name" value="N-terminal domain of ligase-like"/>
    <property type="match status" value="1"/>
</dbReference>
<organism evidence="6">
    <name type="scientific">Pyrodinium bahamense</name>
    <dbReference type="NCBI Taxonomy" id="73915"/>
    <lineage>
        <taxon>Eukaryota</taxon>
        <taxon>Sar</taxon>
        <taxon>Alveolata</taxon>
        <taxon>Dinophyceae</taxon>
        <taxon>Gonyaulacales</taxon>
        <taxon>Pyrocystaceae</taxon>
        <taxon>Pyrodinium</taxon>
    </lineage>
</organism>
<dbReference type="AlphaFoldDB" id="A0A7S0FYH8"/>
<evidence type="ECO:0000256" key="2">
    <source>
        <dbReference type="ARBA" id="ARBA00022598"/>
    </source>
</evidence>
<comment type="similarity">
    <text evidence="1">Belongs to the ATP-dependent AMP-binding enzyme family.</text>
</comment>
<dbReference type="EMBL" id="HBEG01048503">
    <property type="protein sequence ID" value="CAD8385894.1"/>
    <property type="molecule type" value="Transcribed_RNA"/>
</dbReference>
<dbReference type="SUPFAM" id="SSF56801">
    <property type="entry name" value="Acetyl-CoA synthetase-like"/>
    <property type="match status" value="1"/>
</dbReference>
<evidence type="ECO:0000259" key="4">
    <source>
        <dbReference type="Pfam" id="PF00501"/>
    </source>
</evidence>
<dbReference type="Pfam" id="PF00501">
    <property type="entry name" value="AMP-binding"/>
    <property type="match status" value="1"/>
</dbReference>
<evidence type="ECO:0000256" key="3">
    <source>
        <dbReference type="SAM" id="MobiDB-lite"/>
    </source>
</evidence>
<feature type="region of interest" description="Disordered" evidence="3">
    <location>
        <begin position="1"/>
        <end position="23"/>
    </location>
</feature>
<protein>
    <recommendedName>
        <fullName evidence="7">AMP-dependent synthetase/ligase domain-containing protein</fullName>
    </recommendedName>
</protein>